<dbReference type="VEuPathDB" id="FungiDB:SCHCODRAFT_02628600"/>
<protein>
    <recommendedName>
        <fullName evidence="1">F-box domain-containing protein</fullName>
    </recommendedName>
</protein>
<dbReference type="SUPFAM" id="SSF52047">
    <property type="entry name" value="RNI-like"/>
    <property type="match status" value="1"/>
</dbReference>
<proteinExistence type="predicted"/>
<dbReference type="EMBL" id="GL377307">
    <property type="protein sequence ID" value="EFI96102.1"/>
    <property type="molecule type" value="Genomic_DNA"/>
</dbReference>
<evidence type="ECO:0000313" key="2">
    <source>
        <dbReference type="EMBL" id="EFI96102.1"/>
    </source>
</evidence>
<name>D8Q7Z5_SCHCM</name>
<gene>
    <name evidence="2" type="ORF">SCHCODRAFT_109920</name>
</gene>
<evidence type="ECO:0000259" key="1">
    <source>
        <dbReference type="Pfam" id="PF00646"/>
    </source>
</evidence>
<accession>D8Q7Z5</accession>
<dbReference type="HOGENOM" id="CLU_046749_0_0_1"/>
<dbReference type="Gene3D" id="3.80.10.10">
    <property type="entry name" value="Ribonuclease Inhibitor"/>
    <property type="match status" value="1"/>
</dbReference>
<dbReference type="Pfam" id="PF00646">
    <property type="entry name" value="F-box"/>
    <property type="match status" value="1"/>
</dbReference>
<sequence>MVSADNLNFDVLELIFAFLASKDLPNVALVSRSFNAAVLPQLYRVLPFRQFHAKRHDVVMSPFAAVLAHPDLAIHVRQVDIQCIPLYKTGYPHPVFLRQCTQALALCTNLQTFRCSIPSFPSFILSLEDKPRLTTLRMHGSLTTCQVERLLRINTLVSLVVDTATWTILDALPRWAESMEDSLENLTIFMAPDLNEGVLRSTVLSLTRLRSLHVVGCQKIDHNALLNLTEHTPLLESLALTATDSTCPLSTADHTLANLRHLAIDGRWHQSSSNMLTVLNTIMDHINAAAPTLTSFVLRFHERSKTQLTLPLLKPILDAHKNTLRTLSFIECTVGLDLVAHICNVCPIIQRLEIGFPAMDPLGQVAFTSMIARSFSIRVLVDLNSHNHGPQSHKLTLSPEGVKNFMSNVRNLRTIITDGRVWTVSCDILAMRVELIILIGLQGQRIGGEMKVSFERQAVRQKTSSFWFMPRA</sequence>
<feature type="domain" description="F-box" evidence="1">
    <location>
        <begin position="6"/>
        <end position="38"/>
    </location>
</feature>
<dbReference type="eggNOG" id="ENOG502SK45">
    <property type="taxonomic scope" value="Eukaryota"/>
</dbReference>
<dbReference type="InterPro" id="IPR036047">
    <property type="entry name" value="F-box-like_dom_sf"/>
</dbReference>
<dbReference type="Proteomes" id="UP000007431">
    <property type="component" value="Unassembled WGS sequence"/>
</dbReference>
<dbReference type="InterPro" id="IPR032675">
    <property type="entry name" value="LRR_dom_sf"/>
</dbReference>
<dbReference type="InterPro" id="IPR001810">
    <property type="entry name" value="F-box_dom"/>
</dbReference>
<dbReference type="AlphaFoldDB" id="D8Q7Z5"/>
<dbReference type="SUPFAM" id="SSF81383">
    <property type="entry name" value="F-box domain"/>
    <property type="match status" value="1"/>
</dbReference>
<reference evidence="2 3" key="1">
    <citation type="journal article" date="2010" name="Nat. Biotechnol.">
        <title>Genome sequence of the model mushroom Schizophyllum commune.</title>
        <authorList>
            <person name="Ohm R.A."/>
            <person name="de Jong J.F."/>
            <person name="Lugones L.G."/>
            <person name="Aerts A."/>
            <person name="Kothe E."/>
            <person name="Stajich J.E."/>
            <person name="de Vries R.P."/>
            <person name="Record E."/>
            <person name="Levasseur A."/>
            <person name="Baker S.E."/>
            <person name="Bartholomew K.A."/>
            <person name="Coutinho P.M."/>
            <person name="Erdmann S."/>
            <person name="Fowler T.J."/>
            <person name="Gathman A.C."/>
            <person name="Lombard V."/>
            <person name="Henrissat B."/>
            <person name="Knabe N."/>
            <person name="Kuees U."/>
            <person name="Lilly W.W."/>
            <person name="Lindquist E."/>
            <person name="Lucas S."/>
            <person name="Magnuson J.K."/>
            <person name="Piumi F."/>
            <person name="Raudaskoski M."/>
            <person name="Salamov A."/>
            <person name="Schmutz J."/>
            <person name="Schwarze F.W.M.R."/>
            <person name="vanKuyk P.A."/>
            <person name="Horton J.S."/>
            <person name="Grigoriev I.V."/>
            <person name="Woesten H.A.B."/>
        </authorList>
    </citation>
    <scope>NUCLEOTIDE SEQUENCE [LARGE SCALE GENOMIC DNA]</scope>
    <source>
        <strain evidence="3">H4-8 / FGSC 9210</strain>
    </source>
</reference>
<dbReference type="OMA" id="LYMITEL"/>
<evidence type="ECO:0000313" key="3">
    <source>
        <dbReference type="Proteomes" id="UP000007431"/>
    </source>
</evidence>
<organism evidence="3">
    <name type="scientific">Schizophyllum commune (strain H4-8 / FGSC 9210)</name>
    <name type="common">Split gill fungus</name>
    <dbReference type="NCBI Taxonomy" id="578458"/>
    <lineage>
        <taxon>Eukaryota</taxon>
        <taxon>Fungi</taxon>
        <taxon>Dikarya</taxon>
        <taxon>Basidiomycota</taxon>
        <taxon>Agaricomycotina</taxon>
        <taxon>Agaricomycetes</taxon>
        <taxon>Agaricomycetidae</taxon>
        <taxon>Agaricales</taxon>
        <taxon>Schizophyllaceae</taxon>
        <taxon>Schizophyllum</taxon>
    </lineage>
</organism>
<dbReference type="STRING" id="578458.D8Q7Z5"/>
<feature type="non-terminal residue" evidence="2">
    <location>
        <position position="472"/>
    </location>
</feature>
<dbReference type="InParanoid" id="D8Q7Z5"/>
<keyword evidence="3" id="KW-1185">Reference proteome</keyword>